<reference evidence="4 5" key="2">
    <citation type="journal article" date="2013" name="PLoS ONE">
        <title>INDIGO - INtegrated Data Warehouse of MIcrobial GenOmes with Examples from the Red Sea Extremophiles.</title>
        <authorList>
            <person name="Alam I."/>
            <person name="Antunes A."/>
            <person name="Kamau A.A."/>
            <person name="Ba Alawi W."/>
            <person name="Kalkatawi M."/>
            <person name="Stingl U."/>
            <person name="Bajic V.B."/>
        </authorList>
    </citation>
    <scope>NUCLEOTIDE SEQUENCE [LARGE SCALE GENOMIC DNA]</scope>
    <source>
        <strain evidence="4 5">SSD-17B</strain>
    </source>
</reference>
<name>U2DU05_9MOLU</name>
<dbReference type="PANTHER" id="PTHR43707:SF6">
    <property type="entry name" value="ATP PHOSPHORIBOSYLTRANSFERASE REGULATORY SUBUNIT"/>
    <property type="match status" value="1"/>
</dbReference>
<evidence type="ECO:0000256" key="2">
    <source>
        <dbReference type="PIRSR" id="PIRSR001549-1"/>
    </source>
</evidence>
<feature type="binding site" evidence="2">
    <location>
        <begin position="268"/>
        <end position="269"/>
    </location>
    <ligand>
        <name>L-histidine</name>
        <dbReference type="ChEBI" id="CHEBI:57595"/>
    </ligand>
</feature>
<accession>U2DU05</accession>
<keyword evidence="4" id="KW-0328">Glycosyltransferase</keyword>
<keyword evidence="4" id="KW-0808">Transferase</keyword>
<dbReference type="EMBL" id="AFNU02000006">
    <property type="protein sequence ID" value="ERJ11932.1"/>
    <property type="molecule type" value="Genomic_DNA"/>
</dbReference>
<feature type="binding site" evidence="2">
    <location>
        <position position="118"/>
    </location>
    <ligand>
        <name>L-histidine</name>
        <dbReference type="ChEBI" id="CHEBI:57595"/>
    </ligand>
</feature>
<sequence length="326" mass="38361">MFKKINDELNFMQQKYALERELEDLFLKEGFSPVETSFFEDYESFSSINKKFKKESLVKILNGYGDIMIVRPDVTSNLIKRYIPRFKEGLKLKLFYNATVFSNKIGFNIHEHKQLGIEYLGEKSEQANHEVIRLALNILNRYNKDFILEVGNSKFLSSLLEKLNLSETDEAYLSQLYNQKNKYELEQFIENQNFDSNEKLLLKSITNLQGELYNLDSLIKQLNQFEINEQMRESIDELFALKTYIKEQGEDLLKHIYVDLTMVPRFDYYEGIVFKGLFKQVNEPILTGGRYDALTSYYGKKVPAMGFSIDLDELMKSVYKGDQDYE</sequence>
<feature type="binding site" evidence="2">
    <location>
        <position position="114"/>
    </location>
    <ligand>
        <name>L-histidine</name>
        <dbReference type="ChEBI" id="CHEBI:57595"/>
    </ligand>
</feature>
<reference evidence="4 5" key="1">
    <citation type="journal article" date="2011" name="J. Bacteriol.">
        <title>Genome sequence of Haloplasma contractile, an unusual contractile bacterium from a deep-sea anoxic brine lake.</title>
        <authorList>
            <person name="Antunes A."/>
            <person name="Alam I."/>
            <person name="El Dorry H."/>
            <person name="Siam R."/>
            <person name="Robertson A."/>
            <person name="Bajic V.B."/>
            <person name="Stingl U."/>
        </authorList>
    </citation>
    <scope>NUCLEOTIDE SEQUENCE [LARGE SCALE GENOMIC DNA]</scope>
    <source>
        <strain evidence="4 5">SSD-17B</strain>
    </source>
</reference>
<dbReference type="Pfam" id="PF13393">
    <property type="entry name" value="tRNA-synt_His"/>
    <property type="match status" value="1"/>
</dbReference>
<feature type="binding site" evidence="2">
    <location>
        <begin position="73"/>
        <end position="75"/>
    </location>
    <ligand>
        <name>L-histidine</name>
        <dbReference type="ChEBI" id="CHEBI:57595"/>
    </ligand>
</feature>
<gene>
    <name evidence="4" type="primary">hisZ</name>
    <name evidence="4" type="ORF">HLPCO_001846</name>
</gene>
<dbReference type="AlphaFoldDB" id="U2DU05"/>
<comment type="caution">
    <text evidence="4">The sequence shown here is derived from an EMBL/GenBank/DDBJ whole genome shotgun (WGS) entry which is preliminary data.</text>
</comment>
<dbReference type="STRING" id="1033810.HLPCO_001846"/>
<dbReference type="InParanoid" id="U2DU05"/>
<evidence type="ECO:0000256" key="1">
    <source>
        <dbReference type="ARBA" id="ARBA00023102"/>
    </source>
</evidence>
<organism evidence="4 5">
    <name type="scientific">Haloplasma contractile SSD-17B</name>
    <dbReference type="NCBI Taxonomy" id="1033810"/>
    <lineage>
        <taxon>Bacteria</taxon>
        <taxon>Bacillati</taxon>
        <taxon>Mycoplasmatota</taxon>
        <taxon>Mollicutes</taxon>
        <taxon>Haloplasmatales</taxon>
        <taxon>Haloplasmataceae</taxon>
        <taxon>Haloplasma</taxon>
    </lineage>
</organism>
<dbReference type="InterPro" id="IPR045864">
    <property type="entry name" value="aa-tRNA-synth_II/BPL/LPL"/>
</dbReference>
<keyword evidence="1" id="KW-0028">Amino-acid biosynthesis</keyword>
<keyword evidence="1" id="KW-0368">Histidine biosynthesis</keyword>
<evidence type="ECO:0000313" key="5">
    <source>
        <dbReference type="Proteomes" id="UP000005707"/>
    </source>
</evidence>
<proteinExistence type="predicted"/>
<dbReference type="RefSeq" id="WP_008827146.1">
    <property type="nucleotide sequence ID" value="NZ_AFNU02000006.1"/>
</dbReference>
<dbReference type="GO" id="GO:0016757">
    <property type="term" value="F:glycosyltransferase activity"/>
    <property type="evidence" value="ECO:0007669"/>
    <property type="project" value="UniProtKB-KW"/>
</dbReference>
<dbReference type="PIRSF" id="PIRSF001549">
    <property type="entry name" value="His-tRNA_synth"/>
    <property type="match status" value="1"/>
</dbReference>
<keyword evidence="5" id="KW-1185">Reference proteome</keyword>
<dbReference type="GO" id="GO:0000105">
    <property type="term" value="P:L-histidine biosynthetic process"/>
    <property type="evidence" value="ECO:0007669"/>
    <property type="project" value="UniProtKB-KW"/>
</dbReference>
<dbReference type="eggNOG" id="COG3705">
    <property type="taxonomic scope" value="Bacteria"/>
</dbReference>
<dbReference type="PANTHER" id="PTHR43707">
    <property type="entry name" value="HISTIDYL-TRNA SYNTHETASE"/>
    <property type="match status" value="1"/>
</dbReference>
<dbReference type="InterPro" id="IPR004516">
    <property type="entry name" value="HisRS/HisZ"/>
</dbReference>
<dbReference type="SUPFAM" id="SSF55681">
    <property type="entry name" value="Class II aaRS and biotin synthetases"/>
    <property type="match status" value="1"/>
</dbReference>
<dbReference type="Proteomes" id="UP000005707">
    <property type="component" value="Unassembled WGS sequence"/>
</dbReference>
<dbReference type="GO" id="GO:0004821">
    <property type="term" value="F:histidine-tRNA ligase activity"/>
    <property type="evidence" value="ECO:0007669"/>
    <property type="project" value="TreeGrafter"/>
</dbReference>
<evidence type="ECO:0000313" key="4">
    <source>
        <dbReference type="EMBL" id="ERJ11932.1"/>
    </source>
</evidence>
<dbReference type="OrthoDB" id="9800814at2"/>
<dbReference type="InterPro" id="IPR041715">
    <property type="entry name" value="HisRS-like_core"/>
</dbReference>
<feature type="domain" description="Class II Histidinyl-tRNA synthetase (HisRS)-like catalytic core" evidence="3">
    <location>
        <begin position="14"/>
        <end position="314"/>
    </location>
</feature>
<dbReference type="Gene3D" id="3.30.930.10">
    <property type="entry name" value="Bira Bifunctional Protein, Domain 2"/>
    <property type="match status" value="1"/>
</dbReference>
<evidence type="ECO:0000259" key="3">
    <source>
        <dbReference type="Pfam" id="PF13393"/>
    </source>
</evidence>
<dbReference type="GO" id="GO:0006427">
    <property type="term" value="P:histidyl-tRNA aminoacylation"/>
    <property type="evidence" value="ECO:0007669"/>
    <property type="project" value="TreeGrafter"/>
</dbReference>
<dbReference type="GO" id="GO:0005737">
    <property type="term" value="C:cytoplasm"/>
    <property type="evidence" value="ECO:0007669"/>
    <property type="project" value="InterPro"/>
</dbReference>
<protein>
    <submittedName>
        <fullName evidence="4">ATP phosphoribosyltransferase regulatory subunit protein</fullName>
    </submittedName>
</protein>